<name>A0A3Q4I088_NEOBR</name>
<dbReference type="Gene3D" id="1.10.533.10">
    <property type="entry name" value="Death Domain, Fas"/>
    <property type="match status" value="1"/>
</dbReference>
<reference evidence="2" key="2">
    <citation type="submission" date="2025-09" db="UniProtKB">
        <authorList>
            <consortium name="Ensembl"/>
        </authorList>
    </citation>
    <scope>IDENTIFICATION</scope>
</reference>
<dbReference type="SUPFAM" id="SSF47986">
    <property type="entry name" value="DEATH domain"/>
    <property type="match status" value="1"/>
</dbReference>
<feature type="domain" description="Pyrin" evidence="1">
    <location>
        <begin position="1"/>
        <end position="87"/>
    </location>
</feature>
<protein>
    <recommendedName>
        <fullName evidence="1">Pyrin domain-containing protein</fullName>
    </recommendedName>
</protein>
<dbReference type="AlphaFoldDB" id="A0A3Q4I088"/>
<evidence type="ECO:0000313" key="2">
    <source>
        <dbReference type="Ensembl" id="ENSNBRP00000023437.1"/>
    </source>
</evidence>
<evidence type="ECO:0000259" key="1">
    <source>
        <dbReference type="PROSITE" id="PS50824"/>
    </source>
</evidence>
<sequence length="87" mass="10312">MEASVQEQLLNMLDDLGEEELERFRFYLQNGPGGHFTTIKKSRLEKASRMRTVDLMVETYTTDHVMEVVRWILKKIKKGQSEEKKQH</sequence>
<dbReference type="Proteomes" id="UP000261580">
    <property type="component" value="Unassembled WGS sequence"/>
</dbReference>
<dbReference type="InterPro" id="IPR004020">
    <property type="entry name" value="DAPIN"/>
</dbReference>
<reference evidence="2" key="1">
    <citation type="submission" date="2025-08" db="UniProtKB">
        <authorList>
            <consortium name="Ensembl"/>
        </authorList>
    </citation>
    <scope>IDENTIFICATION</scope>
</reference>
<accession>A0A3Q4I088</accession>
<dbReference type="Ensembl" id="ENSNBRT00000024051.1">
    <property type="protein sequence ID" value="ENSNBRP00000023437.1"/>
    <property type="gene ID" value="ENSNBRG00000017948.1"/>
</dbReference>
<evidence type="ECO:0000313" key="3">
    <source>
        <dbReference type="Proteomes" id="UP000261580"/>
    </source>
</evidence>
<organism evidence="2 3">
    <name type="scientific">Neolamprologus brichardi</name>
    <name type="common">Fairy cichlid</name>
    <name type="synonym">Lamprologus brichardi</name>
    <dbReference type="NCBI Taxonomy" id="32507"/>
    <lineage>
        <taxon>Eukaryota</taxon>
        <taxon>Metazoa</taxon>
        <taxon>Chordata</taxon>
        <taxon>Craniata</taxon>
        <taxon>Vertebrata</taxon>
        <taxon>Euteleostomi</taxon>
        <taxon>Actinopterygii</taxon>
        <taxon>Neopterygii</taxon>
        <taxon>Teleostei</taxon>
        <taxon>Neoteleostei</taxon>
        <taxon>Acanthomorphata</taxon>
        <taxon>Ovalentaria</taxon>
        <taxon>Cichlomorphae</taxon>
        <taxon>Cichliformes</taxon>
        <taxon>Cichlidae</taxon>
        <taxon>African cichlids</taxon>
        <taxon>Pseudocrenilabrinae</taxon>
        <taxon>Lamprologini</taxon>
        <taxon>Neolamprologus</taxon>
    </lineage>
</organism>
<dbReference type="GeneTree" id="ENSGT01110000267812"/>
<dbReference type="SMART" id="SM01289">
    <property type="entry name" value="PYRIN"/>
    <property type="match status" value="1"/>
</dbReference>
<dbReference type="PROSITE" id="PS50824">
    <property type="entry name" value="DAPIN"/>
    <property type="match status" value="1"/>
</dbReference>
<dbReference type="Pfam" id="PF02758">
    <property type="entry name" value="PYRIN"/>
    <property type="match status" value="1"/>
</dbReference>
<proteinExistence type="predicted"/>
<keyword evidence="3" id="KW-1185">Reference proteome</keyword>
<dbReference type="OMA" id="CCHICIF"/>
<dbReference type="InterPro" id="IPR011029">
    <property type="entry name" value="DEATH-like_dom_sf"/>
</dbReference>
<dbReference type="Bgee" id="ENSNBRG00000017948">
    <property type="expression patterns" value="Expressed in mesonephros and 1 other cell type or tissue"/>
</dbReference>